<reference evidence="2" key="1">
    <citation type="submission" date="2018-05" db="EMBL/GenBank/DDBJ databases">
        <authorList>
            <person name="Lanie J.A."/>
            <person name="Ng W.-L."/>
            <person name="Kazmierczak K.M."/>
            <person name="Andrzejewski T.M."/>
            <person name="Davidsen T.M."/>
            <person name="Wayne K.J."/>
            <person name="Tettelin H."/>
            <person name="Glass J.I."/>
            <person name="Rusch D."/>
            <person name="Podicherti R."/>
            <person name="Tsui H.-C.T."/>
            <person name="Winkler M.E."/>
        </authorList>
    </citation>
    <scope>NUCLEOTIDE SEQUENCE</scope>
</reference>
<dbReference type="EMBL" id="UINC01163678">
    <property type="protein sequence ID" value="SVD64112.1"/>
    <property type="molecule type" value="Genomic_DNA"/>
</dbReference>
<accession>A0A382WZ52</accession>
<feature type="region of interest" description="Disordered" evidence="1">
    <location>
        <begin position="1"/>
        <end position="42"/>
    </location>
</feature>
<protein>
    <submittedName>
        <fullName evidence="2">Uncharacterized protein</fullName>
    </submittedName>
</protein>
<feature type="non-terminal residue" evidence="2">
    <location>
        <position position="1"/>
    </location>
</feature>
<organism evidence="2">
    <name type="scientific">marine metagenome</name>
    <dbReference type="NCBI Taxonomy" id="408172"/>
    <lineage>
        <taxon>unclassified sequences</taxon>
        <taxon>metagenomes</taxon>
        <taxon>ecological metagenomes</taxon>
    </lineage>
</organism>
<evidence type="ECO:0000313" key="2">
    <source>
        <dbReference type="EMBL" id="SVD64112.1"/>
    </source>
</evidence>
<dbReference type="AlphaFoldDB" id="A0A382WZ52"/>
<gene>
    <name evidence="2" type="ORF">METZ01_LOCUS416966</name>
</gene>
<proteinExistence type="predicted"/>
<sequence>IPEPTKVPAIPEPTKVPAIPEPTKVPATPEPTKVPATPEPTKVPANHFSEYGFVISLDEDTDMLDSNLSVTGLLSEDAEKDQGLMTFEYNGADIALSWLPQGDLNAVDLVDLGYSLLVDSQPGNEFIPFAQGDIEIDGELGSFGGLVVSDSGGIEAGGGLIGGWTCETQNTAFILMVTSPDSTVLQIRFDRMISGFECP</sequence>
<evidence type="ECO:0000256" key="1">
    <source>
        <dbReference type="SAM" id="MobiDB-lite"/>
    </source>
</evidence>
<name>A0A382WZ52_9ZZZZ</name>